<proteinExistence type="predicted"/>
<name>A0A1F7GFL0_9BACT</name>
<feature type="transmembrane region" description="Helical" evidence="1">
    <location>
        <begin position="165"/>
        <end position="185"/>
    </location>
</feature>
<feature type="transmembrane region" description="Helical" evidence="1">
    <location>
        <begin position="30"/>
        <end position="49"/>
    </location>
</feature>
<comment type="caution">
    <text evidence="2">The sequence shown here is derived from an EMBL/GenBank/DDBJ whole genome shotgun (WGS) entry which is preliminary data.</text>
</comment>
<feature type="transmembrane region" description="Helical" evidence="1">
    <location>
        <begin position="119"/>
        <end position="144"/>
    </location>
</feature>
<evidence type="ECO:0000313" key="3">
    <source>
        <dbReference type="Proteomes" id="UP000176850"/>
    </source>
</evidence>
<dbReference type="Proteomes" id="UP000176850">
    <property type="component" value="Unassembled WGS sequence"/>
</dbReference>
<accession>A0A1F7GFL0</accession>
<dbReference type="Pfam" id="PF05552">
    <property type="entry name" value="MS_channel_1st_1"/>
    <property type="match status" value="2"/>
</dbReference>
<dbReference type="AlphaFoldDB" id="A0A1F7GFL0"/>
<dbReference type="Gene3D" id="1.10.287.1260">
    <property type="match status" value="1"/>
</dbReference>
<dbReference type="EMBL" id="MFZH01000039">
    <property type="protein sequence ID" value="OGK17664.1"/>
    <property type="molecule type" value="Genomic_DNA"/>
</dbReference>
<evidence type="ECO:0000313" key="2">
    <source>
        <dbReference type="EMBL" id="OGK17664.1"/>
    </source>
</evidence>
<dbReference type="InterPro" id="IPR008910">
    <property type="entry name" value="MSC_TM_helix"/>
</dbReference>
<feature type="transmembrane region" description="Helical" evidence="1">
    <location>
        <begin position="191"/>
        <end position="210"/>
    </location>
</feature>
<reference evidence="2 3" key="1">
    <citation type="journal article" date="2016" name="Nat. Commun.">
        <title>Thousands of microbial genomes shed light on interconnected biogeochemical processes in an aquifer system.</title>
        <authorList>
            <person name="Anantharaman K."/>
            <person name="Brown C.T."/>
            <person name="Hug L.A."/>
            <person name="Sharon I."/>
            <person name="Castelle C.J."/>
            <person name="Probst A.J."/>
            <person name="Thomas B.C."/>
            <person name="Singh A."/>
            <person name="Wilkins M.J."/>
            <person name="Karaoz U."/>
            <person name="Brodie E.L."/>
            <person name="Williams K.H."/>
            <person name="Hubbard S.S."/>
            <person name="Banfield J.F."/>
        </authorList>
    </citation>
    <scope>NUCLEOTIDE SEQUENCE [LARGE SCALE GENOMIC DNA]</scope>
</reference>
<evidence type="ECO:0008006" key="4">
    <source>
        <dbReference type="Google" id="ProtNLM"/>
    </source>
</evidence>
<protein>
    <recommendedName>
        <fullName evidence="4">Small-conductance mechanosensitive ion channel</fullName>
    </recommendedName>
</protein>
<evidence type="ECO:0000256" key="1">
    <source>
        <dbReference type="SAM" id="Phobius"/>
    </source>
</evidence>
<gene>
    <name evidence="2" type="ORF">A2799_04435</name>
</gene>
<keyword evidence="1" id="KW-0812">Transmembrane</keyword>
<feature type="transmembrane region" description="Helical" evidence="1">
    <location>
        <begin position="86"/>
        <end position="107"/>
    </location>
</feature>
<keyword evidence="1" id="KW-0472">Membrane</keyword>
<organism evidence="2 3">
    <name type="scientific">Candidatus Roizmanbacteria bacterium RIFCSPHIGHO2_01_FULL_39_24</name>
    <dbReference type="NCBI Taxonomy" id="1802032"/>
    <lineage>
        <taxon>Bacteria</taxon>
        <taxon>Candidatus Roizmaniibacteriota</taxon>
    </lineage>
</organism>
<sequence length="227" mass="24902">MLPVSREGVKYMIFDTINPIISTFARSTSLFLPSFLGGLLILAIGLVLSQIVRKLLISFFDFFKIGVLISKTKFARPGEVKIWEEIIIELVSWATVILFLIPAAEVWGLSQVTVVLRQLLFYIPNVLVAVVIGFVGIIFANLASDIVRQSVRTMGAKSSNALSTLARYAIIFFTILIVLNQLGIAQDLVRILFTGIVAMLAIAGGLAFGMGGKDLAKDILEDLRRKV</sequence>
<dbReference type="SUPFAM" id="SSF82861">
    <property type="entry name" value="Mechanosensitive channel protein MscS (YggB), transmembrane region"/>
    <property type="match status" value="1"/>
</dbReference>
<keyword evidence="1" id="KW-1133">Transmembrane helix</keyword>
<dbReference type="InterPro" id="IPR011014">
    <property type="entry name" value="MscS_channel_TM-2"/>
</dbReference>
<dbReference type="GO" id="GO:0016020">
    <property type="term" value="C:membrane"/>
    <property type="evidence" value="ECO:0007669"/>
    <property type="project" value="InterPro"/>
</dbReference>